<feature type="binding site" evidence="19">
    <location>
        <position position="185"/>
    </location>
    <ligand>
        <name>Mg(2+)</name>
        <dbReference type="ChEBI" id="CHEBI:18420"/>
        <label>1</label>
    </ligand>
</feature>
<comment type="cofactor">
    <cofactor evidence="17">
        <name>a monovalent cation</name>
        <dbReference type="ChEBI" id="CHEBI:60242"/>
    </cofactor>
    <text evidence="17">A monovalent cation.</text>
</comment>
<dbReference type="Gene3D" id="3.90.190.20">
    <property type="entry name" value="Mur ligase, C-terminal domain"/>
    <property type="match status" value="1"/>
</dbReference>
<accession>A0A8H7EQ11</accession>
<evidence type="ECO:0000256" key="17">
    <source>
        <dbReference type="PIRNR" id="PIRNR038895"/>
    </source>
</evidence>
<organism evidence="20 21">
    <name type="scientific">Apophysomyces ossiformis</name>
    <dbReference type="NCBI Taxonomy" id="679940"/>
    <lineage>
        <taxon>Eukaryota</taxon>
        <taxon>Fungi</taxon>
        <taxon>Fungi incertae sedis</taxon>
        <taxon>Mucoromycota</taxon>
        <taxon>Mucoromycotina</taxon>
        <taxon>Mucoromycetes</taxon>
        <taxon>Mucorales</taxon>
        <taxon>Mucorineae</taxon>
        <taxon>Mucoraceae</taxon>
        <taxon>Apophysomyces</taxon>
    </lineage>
</organism>
<keyword evidence="13 19" id="KW-0460">Magnesium</keyword>
<dbReference type="EMBL" id="JABAYA010000104">
    <property type="protein sequence ID" value="KAF7725098.1"/>
    <property type="molecule type" value="Genomic_DNA"/>
</dbReference>
<dbReference type="GO" id="GO:0005524">
    <property type="term" value="F:ATP binding"/>
    <property type="evidence" value="ECO:0007669"/>
    <property type="project" value="UniProtKB-KW"/>
</dbReference>
<dbReference type="InterPro" id="IPR023600">
    <property type="entry name" value="Folylpolyglutamate_synth_euk"/>
</dbReference>
<dbReference type="GO" id="GO:0004326">
    <property type="term" value="F:tetrahydrofolylpolyglutamate synthase activity"/>
    <property type="evidence" value="ECO:0007669"/>
    <property type="project" value="UniProtKB-EC"/>
</dbReference>
<keyword evidence="21" id="KW-1185">Reference proteome</keyword>
<dbReference type="GO" id="GO:0005759">
    <property type="term" value="C:mitochondrial matrix"/>
    <property type="evidence" value="ECO:0007669"/>
    <property type="project" value="UniProtKB-SubCell"/>
</dbReference>
<evidence type="ECO:0000313" key="21">
    <source>
        <dbReference type="Proteomes" id="UP000605846"/>
    </source>
</evidence>
<evidence type="ECO:0000256" key="3">
    <source>
        <dbReference type="ARBA" id="ARBA00004496"/>
    </source>
</evidence>
<keyword evidence="12 18" id="KW-0067">ATP-binding</keyword>
<dbReference type="InterPro" id="IPR001645">
    <property type="entry name" value="Folylpolyglutamate_synth"/>
</dbReference>
<evidence type="ECO:0000256" key="4">
    <source>
        <dbReference type="ARBA" id="ARBA00005150"/>
    </source>
</evidence>
<evidence type="ECO:0000256" key="10">
    <source>
        <dbReference type="ARBA" id="ARBA00022741"/>
    </source>
</evidence>
<protein>
    <recommendedName>
        <fullName evidence="17">Folylpolyglutamate synthase</fullName>
        <ecNumber evidence="17">6.3.2.17</ecNumber>
    </recommendedName>
    <alternativeName>
        <fullName evidence="17">Folylpoly-gamma-glutamate synthetase</fullName>
    </alternativeName>
    <alternativeName>
        <fullName evidence="17">Tetrahydrofolylpolyglutamate synthase</fullName>
    </alternativeName>
</protein>
<dbReference type="GO" id="GO:0006730">
    <property type="term" value="P:one-carbon metabolic process"/>
    <property type="evidence" value="ECO:0007669"/>
    <property type="project" value="UniProtKB-KW"/>
</dbReference>
<evidence type="ECO:0000256" key="18">
    <source>
        <dbReference type="PIRSR" id="PIRSR038895-1"/>
    </source>
</evidence>
<dbReference type="SUPFAM" id="SSF53623">
    <property type="entry name" value="MurD-like peptide ligases, catalytic domain"/>
    <property type="match status" value="1"/>
</dbReference>
<evidence type="ECO:0000256" key="2">
    <source>
        <dbReference type="ARBA" id="ARBA00004305"/>
    </source>
</evidence>
<keyword evidence="7 17" id="KW-0554">One-carbon metabolism</keyword>
<dbReference type="NCBIfam" id="TIGR01499">
    <property type="entry name" value="folC"/>
    <property type="match status" value="1"/>
</dbReference>
<keyword evidence="6" id="KW-0963">Cytoplasm</keyword>
<dbReference type="SUPFAM" id="SSF53244">
    <property type="entry name" value="MurD-like peptide ligases, peptide-binding domain"/>
    <property type="match status" value="1"/>
</dbReference>
<dbReference type="GO" id="GO:0005743">
    <property type="term" value="C:mitochondrial inner membrane"/>
    <property type="evidence" value="ECO:0007669"/>
    <property type="project" value="UniProtKB-SubCell"/>
</dbReference>
<evidence type="ECO:0000256" key="12">
    <source>
        <dbReference type="ARBA" id="ARBA00022840"/>
    </source>
</evidence>
<evidence type="ECO:0000256" key="8">
    <source>
        <dbReference type="ARBA" id="ARBA00022598"/>
    </source>
</evidence>
<name>A0A8H7EQ11_9FUNG</name>
<dbReference type="EC" id="6.3.2.17" evidence="17"/>
<gene>
    <name evidence="20" type="primary">MET7_1</name>
    <name evidence="20" type="ORF">EC973_000424</name>
</gene>
<keyword evidence="10 18" id="KW-0547">Nucleotide-binding</keyword>
<dbReference type="PIRSF" id="PIRSF038895">
    <property type="entry name" value="FPGS"/>
    <property type="match status" value="1"/>
</dbReference>
<evidence type="ECO:0000256" key="13">
    <source>
        <dbReference type="ARBA" id="ARBA00022842"/>
    </source>
</evidence>
<dbReference type="AlphaFoldDB" id="A0A8H7EQ11"/>
<evidence type="ECO:0000256" key="9">
    <source>
        <dbReference type="ARBA" id="ARBA00022723"/>
    </source>
</evidence>
<evidence type="ECO:0000256" key="19">
    <source>
        <dbReference type="PIRSR" id="PIRSR038895-2"/>
    </source>
</evidence>
<feature type="binding site" evidence="19">
    <location>
        <position position="213"/>
    </location>
    <ligand>
        <name>Mg(2+)</name>
        <dbReference type="ChEBI" id="CHEBI:18420"/>
        <label>1</label>
    </ligand>
</feature>
<keyword evidence="15" id="KW-0472">Membrane</keyword>
<evidence type="ECO:0000256" key="16">
    <source>
        <dbReference type="ARBA" id="ARBA00047493"/>
    </source>
</evidence>
<keyword evidence="9 19" id="KW-0479">Metal-binding</keyword>
<evidence type="ECO:0000256" key="7">
    <source>
        <dbReference type="ARBA" id="ARBA00022563"/>
    </source>
</evidence>
<dbReference type="GO" id="GO:0005829">
    <property type="term" value="C:cytosol"/>
    <property type="evidence" value="ECO:0007669"/>
    <property type="project" value="TreeGrafter"/>
</dbReference>
<dbReference type="InterPro" id="IPR036615">
    <property type="entry name" value="Mur_ligase_C_dom_sf"/>
</dbReference>
<keyword evidence="14" id="KW-0496">Mitochondrion</keyword>
<evidence type="ECO:0000256" key="15">
    <source>
        <dbReference type="ARBA" id="ARBA00023136"/>
    </source>
</evidence>
<evidence type="ECO:0000256" key="14">
    <source>
        <dbReference type="ARBA" id="ARBA00023128"/>
    </source>
</evidence>
<feature type="binding site" evidence="18">
    <location>
        <position position="352"/>
    </location>
    <ligand>
        <name>ATP</name>
        <dbReference type="ChEBI" id="CHEBI:30616"/>
    </ligand>
</feature>
<sequence>MTLTYEGAVKKVNDLQSNLLLLNRLRKNDPTVDEYNLPHMRYYMKRIGYDDKDFNDLNVIHVTGTKGKGSICAMCQSILKHYPMKERSLRIGLFTTPHLKTMRERVRIDGIPISEEKFAKYSEEVWKRLEETKDGRSGHDETTQTGRPHLDYHPELLDKLTHRQFFVLMALHSFISEKVDVVILEINLGGEYDATNVVTQPIACGIAAVGFDHMDELGSTIDKIAWHKAGIIKHHVPVATFEQVPKALEVIKRRAKEKEATLHVMEASQTHLLDDVEIGLSGVYQKQNALVAIELCRIWLEKCRHIKLADAVPADFKEGLRRVQWPGRAQTIEIAETTYANRITQRLSLYMDCAHTIESLQACSDWYSSLVDPTALQVLIFNCLADRDGPTLLRCLSGLSFDFVVFSDNITLYPGYVANISINCWQMFNPEGCESTDNMYQLFTDEEVHEMQTKLVNCWRTLHPSFDESNIAVTSSTEEAVECLVDYANRHGRPVQVLTTGSLRLVGNLMVVLGIPIA</sequence>
<dbReference type="Proteomes" id="UP000605846">
    <property type="component" value="Unassembled WGS sequence"/>
</dbReference>
<keyword evidence="8 17" id="KW-0436">Ligase</keyword>
<evidence type="ECO:0000256" key="1">
    <source>
        <dbReference type="ARBA" id="ARBA00004273"/>
    </source>
</evidence>
<dbReference type="PANTHER" id="PTHR11136:SF5">
    <property type="entry name" value="FOLYLPOLYGLUTAMATE SYNTHASE, MITOCHONDRIAL"/>
    <property type="match status" value="1"/>
</dbReference>
<comment type="similarity">
    <text evidence="5 17">Belongs to the folylpolyglutamate synthase family.</text>
</comment>
<evidence type="ECO:0000256" key="5">
    <source>
        <dbReference type="ARBA" id="ARBA00008276"/>
    </source>
</evidence>
<comment type="caution">
    <text evidence="20">The sequence shown here is derived from an EMBL/GenBank/DDBJ whole genome shotgun (WGS) entry which is preliminary data.</text>
</comment>
<dbReference type="OrthoDB" id="5212574at2759"/>
<proteinExistence type="inferred from homology"/>
<evidence type="ECO:0000313" key="20">
    <source>
        <dbReference type="EMBL" id="KAF7725098.1"/>
    </source>
</evidence>
<evidence type="ECO:0000256" key="6">
    <source>
        <dbReference type="ARBA" id="ARBA00022490"/>
    </source>
</evidence>
<comment type="function">
    <text evidence="17">Catalyzes conversion of folates to polyglutamate derivatives allowing concentration of folate compounds in the cell and the intracellular retention of these cofactors, which are important substrates for most of the folate-dependent enzymes that are involved in one-carbon transfer reactions involved in purine, pyrimidine and amino acid synthesis.</text>
</comment>
<dbReference type="Gene3D" id="3.40.1190.10">
    <property type="entry name" value="Mur-like, catalytic domain"/>
    <property type="match status" value="1"/>
</dbReference>
<keyword evidence="11" id="KW-0999">Mitochondrion inner membrane</keyword>
<evidence type="ECO:0000256" key="11">
    <source>
        <dbReference type="ARBA" id="ARBA00022792"/>
    </source>
</evidence>
<comment type="pathway">
    <text evidence="4 17">Cofactor biosynthesis; tetrahydrofolylpolyglutamate biosynthesis.</text>
</comment>
<comment type="subcellular location">
    <subcellularLocation>
        <location evidence="3">Cytoplasm</location>
    </subcellularLocation>
    <subcellularLocation>
        <location evidence="1">Mitochondrion inner membrane</location>
    </subcellularLocation>
    <subcellularLocation>
        <location evidence="2">Mitochondrion matrix</location>
    </subcellularLocation>
</comment>
<comment type="catalytic activity">
    <reaction evidence="16 17">
        <text>(6S)-5,6,7,8-tetrahydrofolyl-(gamma-L-Glu)(n) + L-glutamate + ATP = (6S)-5,6,7,8-tetrahydrofolyl-(gamma-L-Glu)(n+1) + ADP + phosphate + H(+)</text>
        <dbReference type="Rhea" id="RHEA:10580"/>
        <dbReference type="Rhea" id="RHEA-COMP:14738"/>
        <dbReference type="Rhea" id="RHEA-COMP:14740"/>
        <dbReference type="ChEBI" id="CHEBI:15378"/>
        <dbReference type="ChEBI" id="CHEBI:29985"/>
        <dbReference type="ChEBI" id="CHEBI:30616"/>
        <dbReference type="ChEBI" id="CHEBI:43474"/>
        <dbReference type="ChEBI" id="CHEBI:141005"/>
        <dbReference type="ChEBI" id="CHEBI:456216"/>
        <dbReference type="EC" id="6.3.2.17"/>
    </reaction>
</comment>
<feature type="binding site" evidence="18">
    <location>
        <position position="328"/>
    </location>
    <ligand>
        <name>ATP</name>
        <dbReference type="ChEBI" id="CHEBI:30616"/>
    </ligand>
</feature>
<dbReference type="UniPathway" id="UPA00850"/>
<dbReference type="GO" id="GO:0046872">
    <property type="term" value="F:metal ion binding"/>
    <property type="evidence" value="ECO:0007669"/>
    <property type="project" value="UniProtKB-KW"/>
</dbReference>
<dbReference type="InterPro" id="IPR036565">
    <property type="entry name" value="Mur-like_cat_sf"/>
</dbReference>
<reference evidence="20" key="1">
    <citation type="submission" date="2020-01" db="EMBL/GenBank/DDBJ databases">
        <title>Genome Sequencing of Three Apophysomyces-Like Fungal Strains Confirms a Novel Fungal Genus in the Mucoromycota with divergent Burkholderia-like Endosymbiotic Bacteria.</title>
        <authorList>
            <person name="Stajich J.E."/>
            <person name="Macias A.M."/>
            <person name="Carter-House D."/>
            <person name="Lovett B."/>
            <person name="Kasson L.R."/>
            <person name="Berry K."/>
            <person name="Grigoriev I."/>
            <person name="Chang Y."/>
            <person name="Spatafora J."/>
            <person name="Kasson M.T."/>
        </authorList>
    </citation>
    <scope>NUCLEOTIDE SEQUENCE</scope>
    <source>
        <strain evidence="20">NRRL A-21654</strain>
    </source>
</reference>
<dbReference type="PANTHER" id="PTHR11136">
    <property type="entry name" value="FOLYLPOLYGLUTAMATE SYNTHASE-RELATED"/>
    <property type="match status" value="1"/>
</dbReference>